<dbReference type="PRINTS" id="PR00081">
    <property type="entry name" value="GDHRDH"/>
</dbReference>
<protein>
    <submittedName>
        <fullName evidence="4">KR domain-containing protein</fullName>
    </submittedName>
</protein>
<dbReference type="InterPro" id="IPR036291">
    <property type="entry name" value="NAD(P)-bd_dom_sf"/>
</dbReference>
<evidence type="ECO:0000256" key="1">
    <source>
        <dbReference type="ARBA" id="ARBA00006484"/>
    </source>
</evidence>
<dbReference type="CDD" id="cd05370">
    <property type="entry name" value="SDR_c2"/>
    <property type="match status" value="1"/>
</dbReference>
<reference evidence="4" key="1">
    <citation type="submission" date="2018-01" db="EMBL/GenBank/DDBJ databases">
        <title>Genomic characterization of Leptospira inadai serogroup Lyme isolated from captured rat in Brazil and comparative analysis with human reference strain.</title>
        <authorList>
            <person name="Moreno L.Z."/>
            <person name="Loureiro A.P."/>
            <person name="Miraglia F."/>
            <person name="Kremer F.S."/>
            <person name="Eslabao M.R."/>
            <person name="Dellagostin O.A."/>
            <person name="Lilenbaum W."/>
            <person name="Moreno A.M."/>
        </authorList>
    </citation>
    <scope>NUCLEOTIDE SEQUENCE [LARGE SCALE GENOMIC DNA]</scope>
    <source>
        <strain evidence="4">M34/99</strain>
    </source>
</reference>
<dbReference type="Gene3D" id="3.40.50.720">
    <property type="entry name" value="NAD(P)-binding Rossmann-like Domain"/>
    <property type="match status" value="1"/>
</dbReference>
<dbReference type="PANTHER" id="PTHR44196:SF1">
    <property type="entry name" value="DEHYDROGENASE_REDUCTASE SDR FAMILY MEMBER 7B"/>
    <property type="match status" value="1"/>
</dbReference>
<keyword evidence="5" id="KW-1185">Reference proteome</keyword>
<dbReference type="InterPro" id="IPR002347">
    <property type="entry name" value="SDR_fam"/>
</dbReference>
<dbReference type="PRINTS" id="PR00080">
    <property type="entry name" value="SDRFAMILY"/>
</dbReference>
<dbReference type="Pfam" id="PF00106">
    <property type="entry name" value="adh_short"/>
    <property type="match status" value="1"/>
</dbReference>
<dbReference type="PANTHER" id="PTHR44196">
    <property type="entry name" value="DEHYDROGENASE/REDUCTASE SDR FAMILY MEMBER 7B"/>
    <property type="match status" value="1"/>
</dbReference>
<organism evidence="4 5">
    <name type="scientific">Leptospira inadai serovar Lyme</name>
    <dbReference type="NCBI Taxonomy" id="293084"/>
    <lineage>
        <taxon>Bacteria</taxon>
        <taxon>Pseudomonadati</taxon>
        <taxon>Spirochaetota</taxon>
        <taxon>Spirochaetia</taxon>
        <taxon>Leptospirales</taxon>
        <taxon>Leptospiraceae</taxon>
        <taxon>Leptospira</taxon>
    </lineage>
</organism>
<comment type="similarity">
    <text evidence="1 3">Belongs to the short-chain dehydrogenases/reductases (SDR) family.</text>
</comment>
<proteinExistence type="inferred from homology"/>
<dbReference type="RefSeq" id="WP_010419199.1">
    <property type="nucleotide sequence ID" value="NZ_MCRM02000010.1"/>
</dbReference>
<evidence type="ECO:0000313" key="4">
    <source>
        <dbReference type="EMBL" id="PNV74814.1"/>
    </source>
</evidence>
<dbReference type="EMBL" id="MCRM02000010">
    <property type="protein sequence ID" value="PNV74814.1"/>
    <property type="molecule type" value="Genomic_DNA"/>
</dbReference>
<accession>A0ABX4YHT7</accession>
<dbReference type="InterPro" id="IPR020904">
    <property type="entry name" value="Sc_DH/Rdtase_CS"/>
</dbReference>
<name>A0ABX4YHT7_9LEPT</name>
<dbReference type="SUPFAM" id="SSF51735">
    <property type="entry name" value="NAD(P)-binding Rossmann-fold domains"/>
    <property type="match status" value="1"/>
</dbReference>
<evidence type="ECO:0000256" key="3">
    <source>
        <dbReference type="RuleBase" id="RU000363"/>
    </source>
</evidence>
<sequence length="259" mass="28958">MKLKGNTILITGGAGGIGLEMASRLLERENTVIITGRNREKLNRVKEILPKIHTIQSDVSSEKEIESLYQDMIERFPNLNVLINNAGVMRVVNFHETHSSLAEFTQEININLIGSIWMTKQFIPHLKKRPTGAIVQITSGLAFVPLPTSPIYCATKAALHSFVQSLRVQLKNTNLRVFEVAPPATQTEMLGQFESTDMKGVSIMKVEDMVRDTLKGIEKDSFEIRPGQSNQLKFMSRLAPDFILSQMSKSTDRMLAGSK</sequence>
<dbReference type="Proteomes" id="UP000094669">
    <property type="component" value="Unassembled WGS sequence"/>
</dbReference>
<keyword evidence="2" id="KW-0560">Oxidoreductase</keyword>
<evidence type="ECO:0000256" key="2">
    <source>
        <dbReference type="ARBA" id="ARBA00023002"/>
    </source>
</evidence>
<dbReference type="PROSITE" id="PS00061">
    <property type="entry name" value="ADH_SHORT"/>
    <property type="match status" value="1"/>
</dbReference>
<gene>
    <name evidence="4" type="ORF">BES34_011090</name>
</gene>
<evidence type="ECO:0000313" key="5">
    <source>
        <dbReference type="Proteomes" id="UP000094669"/>
    </source>
</evidence>
<comment type="caution">
    <text evidence="4">The sequence shown here is derived from an EMBL/GenBank/DDBJ whole genome shotgun (WGS) entry which is preliminary data.</text>
</comment>